<keyword evidence="2" id="KW-1133">Transmembrane helix</keyword>
<gene>
    <name evidence="3" type="ORF">COX02_01345</name>
</gene>
<accession>A0A2H0BL14</accession>
<feature type="region of interest" description="Disordered" evidence="1">
    <location>
        <begin position="1"/>
        <end position="44"/>
    </location>
</feature>
<sequence length="455" mass="50896">MKDINSKKTAKESKSPEKKTVSRATEIEEIYRGNGRGNNSDQINESEKDWYRNSVSSNRTSKYDWKFWTGLVVVLLIFVLGLFAFTKIFGRVSLVIIPTQGDIFLSGLIPAILSTTTASTTDPALTFSTISGIQDTEKRIVDATGQEKVSTKAQGQIIIYNKYSTAKQSLVTNTRFEAPDGKIYRIQKSVTVPGYTKKGSEIIPGQIEVTVFADKAGVEYNRSNTDFTIPGFVGSPKFQGFFARSKTDISGGFVGTVKKVSTVDLESNHQALQKILRERIIKKARQDLPAKFVLFPDAIQIKFTDVIISDQSQLPAGKTYVALRADLSGLIFDRQELARYLAKQWSPNYDGLPVDITNLDQLQFTLQNKDLLDFSKVEKMFFSLEGKAHLVWLFDLDKLKARLAGVSSSEMHKILASEFPAINTVTPSFFPPWLWTFPKNPAKINLSINNDSKRP</sequence>
<name>A0A2H0BL14_9BACT</name>
<evidence type="ECO:0008006" key="5">
    <source>
        <dbReference type="Google" id="ProtNLM"/>
    </source>
</evidence>
<evidence type="ECO:0000313" key="3">
    <source>
        <dbReference type="EMBL" id="PIP58239.1"/>
    </source>
</evidence>
<evidence type="ECO:0000313" key="4">
    <source>
        <dbReference type="Proteomes" id="UP000229334"/>
    </source>
</evidence>
<feature type="compositionally biased region" description="Basic and acidic residues" evidence="1">
    <location>
        <begin position="1"/>
        <end position="31"/>
    </location>
</feature>
<reference evidence="3 4" key="1">
    <citation type="submission" date="2017-09" db="EMBL/GenBank/DDBJ databases">
        <title>Depth-based differentiation of microbial function through sediment-hosted aquifers and enrichment of novel symbionts in the deep terrestrial subsurface.</title>
        <authorList>
            <person name="Probst A.J."/>
            <person name="Ladd B."/>
            <person name="Jarett J.K."/>
            <person name="Geller-Mcgrath D.E."/>
            <person name="Sieber C.M."/>
            <person name="Emerson J.B."/>
            <person name="Anantharaman K."/>
            <person name="Thomas B.C."/>
            <person name="Malmstrom R."/>
            <person name="Stieglmeier M."/>
            <person name="Klingl A."/>
            <person name="Woyke T."/>
            <person name="Ryan C.M."/>
            <person name="Banfield J.F."/>
        </authorList>
    </citation>
    <scope>NUCLEOTIDE SEQUENCE [LARGE SCALE GENOMIC DNA]</scope>
    <source>
        <strain evidence="3">CG22_combo_CG10-13_8_21_14_all_37_9</strain>
    </source>
</reference>
<protein>
    <recommendedName>
        <fullName evidence="5">Baseplate protein J-like domain-containing protein</fullName>
    </recommendedName>
</protein>
<evidence type="ECO:0000256" key="1">
    <source>
        <dbReference type="SAM" id="MobiDB-lite"/>
    </source>
</evidence>
<evidence type="ECO:0000256" key="2">
    <source>
        <dbReference type="SAM" id="Phobius"/>
    </source>
</evidence>
<dbReference type="EMBL" id="PCSX01000023">
    <property type="protein sequence ID" value="PIP58239.1"/>
    <property type="molecule type" value="Genomic_DNA"/>
</dbReference>
<keyword evidence="2" id="KW-0812">Transmembrane</keyword>
<feature type="transmembrane region" description="Helical" evidence="2">
    <location>
        <begin position="67"/>
        <end position="85"/>
    </location>
</feature>
<proteinExistence type="predicted"/>
<keyword evidence="2" id="KW-0472">Membrane</keyword>
<dbReference type="AlphaFoldDB" id="A0A2H0BL14"/>
<comment type="caution">
    <text evidence="3">The sequence shown here is derived from an EMBL/GenBank/DDBJ whole genome shotgun (WGS) entry which is preliminary data.</text>
</comment>
<organism evidence="3 4">
    <name type="scientific">Candidatus Vogelbacteria bacterium CG22_combo_CG10-13_8_21_14_all_37_9</name>
    <dbReference type="NCBI Taxonomy" id="1975046"/>
    <lineage>
        <taxon>Bacteria</taxon>
        <taxon>Candidatus Vogeliibacteriota</taxon>
    </lineage>
</organism>
<dbReference type="Proteomes" id="UP000229334">
    <property type="component" value="Unassembled WGS sequence"/>
</dbReference>